<dbReference type="GO" id="GO:0009307">
    <property type="term" value="P:DNA restriction-modification system"/>
    <property type="evidence" value="ECO:0007669"/>
    <property type="project" value="UniProtKB-KW"/>
</dbReference>
<dbReference type="REBASE" id="265216">
    <property type="entry name" value="M.Sar15676ORF31445P"/>
</dbReference>
<reference evidence="11 12" key="1">
    <citation type="submission" date="2018-07" db="EMBL/GenBank/DDBJ databases">
        <title>Draft genome of the type strain Streptomyces armeniacus ATCC 15676.</title>
        <authorList>
            <person name="Labana P."/>
            <person name="Gosse J.T."/>
            <person name="Boddy C.N."/>
        </authorList>
    </citation>
    <scope>NUCLEOTIDE SEQUENCE [LARGE SCALE GENOMIC DNA]</scope>
    <source>
        <strain evidence="11 12">ATCC 15676</strain>
    </source>
</reference>
<dbReference type="InterPro" id="IPR002941">
    <property type="entry name" value="DNA_methylase_N4/N6"/>
</dbReference>
<organism evidence="11 12">
    <name type="scientific">Streptomyces armeniacus</name>
    <dbReference type="NCBI Taxonomy" id="83291"/>
    <lineage>
        <taxon>Bacteria</taxon>
        <taxon>Bacillati</taxon>
        <taxon>Actinomycetota</taxon>
        <taxon>Actinomycetes</taxon>
        <taxon>Kitasatosporales</taxon>
        <taxon>Streptomycetaceae</taxon>
        <taxon>Streptomyces</taxon>
    </lineage>
</organism>
<feature type="region of interest" description="Disordered" evidence="9">
    <location>
        <begin position="1"/>
        <end position="24"/>
    </location>
</feature>
<evidence type="ECO:0000256" key="3">
    <source>
        <dbReference type="ARBA" id="ARBA00022679"/>
    </source>
</evidence>
<dbReference type="InterPro" id="IPR001091">
    <property type="entry name" value="RM_Methyltransferase"/>
</dbReference>
<evidence type="ECO:0000256" key="2">
    <source>
        <dbReference type="ARBA" id="ARBA00022603"/>
    </source>
</evidence>
<dbReference type="GO" id="GO:0032259">
    <property type="term" value="P:methylation"/>
    <property type="evidence" value="ECO:0007669"/>
    <property type="project" value="UniProtKB-KW"/>
</dbReference>
<evidence type="ECO:0000259" key="10">
    <source>
        <dbReference type="Pfam" id="PF01555"/>
    </source>
</evidence>
<keyword evidence="6" id="KW-0238">DNA-binding</keyword>
<dbReference type="AlphaFoldDB" id="A0A345XXR5"/>
<feature type="domain" description="DNA methylase N-4/N-6" evidence="10">
    <location>
        <begin position="51"/>
        <end position="357"/>
    </location>
</feature>
<dbReference type="InterPro" id="IPR017985">
    <property type="entry name" value="MeTrfase_CN4_CS"/>
</dbReference>
<dbReference type="EC" id="2.1.1.-" evidence="8"/>
<evidence type="ECO:0000256" key="4">
    <source>
        <dbReference type="ARBA" id="ARBA00022691"/>
    </source>
</evidence>
<name>A0A345XXR5_9ACTN</name>
<dbReference type="PROSITE" id="PS00093">
    <property type="entry name" value="N4_MTASE"/>
    <property type="match status" value="1"/>
</dbReference>
<keyword evidence="5" id="KW-0680">Restriction system</keyword>
<accession>A0A345XXR5</accession>
<keyword evidence="4" id="KW-0949">S-adenosyl-L-methionine</keyword>
<protein>
    <recommendedName>
        <fullName evidence="8">Methyltransferase</fullName>
        <ecNumber evidence="8">2.1.1.-</ecNumber>
    </recommendedName>
</protein>
<dbReference type="PRINTS" id="PR00508">
    <property type="entry name" value="S21N4MTFRASE"/>
</dbReference>
<evidence type="ECO:0000313" key="11">
    <source>
        <dbReference type="EMBL" id="AXK36431.1"/>
    </source>
</evidence>
<keyword evidence="12" id="KW-1185">Reference proteome</keyword>
<dbReference type="GO" id="GO:0003677">
    <property type="term" value="F:DNA binding"/>
    <property type="evidence" value="ECO:0007669"/>
    <property type="project" value="UniProtKB-KW"/>
</dbReference>
<feature type="region of interest" description="Disordered" evidence="9">
    <location>
        <begin position="259"/>
        <end position="285"/>
    </location>
</feature>
<dbReference type="Proteomes" id="UP000254425">
    <property type="component" value="Chromosome"/>
</dbReference>
<dbReference type="KEGG" id="sarm:DVA86_31445"/>
<proteinExistence type="inferred from homology"/>
<evidence type="ECO:0000256" key="9">
    <source>
        <dbReference type="SAM" id="MobiDB-lite"/>
    </source>
</evidence>
<dbReference type="Pfam" id="PF01555">
    <property type="entry name" value="N6_N4_Mtase"/>
    <property type="match status" value="1"/>
</dbReference>
<comment type="catalytic activity">
    <reaction evidence="7">
        <text>a 2'-deoxycytidine in DNA + S-adenosyl-L-methionine = an N(4)-methyl-2'-deoxycytidine in DNA + S-adenosyl-L-homocysteine + H(+)</text>
        <dbReference type="Rhea" id="RHEA:16857"/>
        <dbReference type="Rhea" id="RHEA-COMP:11369"/>
        <dbReference type="Rhea" id="RHEA-COMP:13674"/>
        <dbReference type="ChEBI" id="CHEBI:15378"/>
        <dbReference type="ChEBI" id="CHEBI:57856"/>
        <dbReference type="ChEBI" id="CHEBI:59789"/>
        <dbReference type="ChEBI" id="CHEBI:85452"/>
        <dbReference type="ChEBI" id="CHEBI:137933"/>
        <dbReference type="EC" id="2.1.1.113"/>
    </reaction>
</comment>
<evidence type="ECO:0000256" key="5">
    <source>
        <dbReference type="ARBA" id="ARBA00022747"/>
    </source>
</evidence>
<comment type="similarity">
    <text evidence="1">Belongs to the N(4)/N(6)-methyltransferase family. N(4) subfamily.</text>
</comment>
<dbReference type="GO" id="GO:0008170">
    <property type="term" value="F:N-methyltransferase activity"/>
    <property type="evidence" value="ECO:0007669"/>
    <property type="project" value="InterPro"/>
</dbReference>
<evidence type="ECO:0000256" key="8">
    <source>
        <dbReference type="RuleBase" id="RU362026"/>
    </source>
</evidence>
<evidence type="ECO:0000313" key="12">
    <source>
        <dbReference type="Proteomes" id="UP000254425"/>
    </source>
</evidence>
<dbReference type="GO" id="GO:0015667">
    <property type="term" value="F:site-specific DNA-methyltransferase (cytosine-N4-specific) activity"/>
    <property type="evidence" value="ECO:0007669"/>
    <property type="project" value="UniProtKB-EC"/>
</dbReference>
<keyword evidence="2 11" id="KW-0489">Methyltransferase</keyword>
<gene>
    <name evidence="11" type="ORF">DVA86_31445</name>
</gene>
<evidence type="ECO:0000256" key="1">
    <source>
        <dbReference type="ARBA" id="ARBA00010203"/>
    </source>
</evidence>
<dbReference type="InterPro" id="IPR029063">
    <property type="entry name" value="SAM-dependent_MTases_sf"/>
</dbReference>
<dbReference type="Gene3D" id="3.40.50.150">
    <property type="entry name" value="Vaccinia Virus protein VP39"/>
    <property type="match status" value="1"/>
</dbReference>
<sequence>MNTRQPSPKGRDLGTAHRGAAPPAAHPCDGVTLLTGDAVEILATLPTASADCVVTSPPYWRLRDYDTGTWSGGGNPHCPHPATEDEPPDRVNTTQQCSRCGARWTDRQYGQEPSPDAYVDHLRQVFAELARVLTDTGTAWLNLGDSYAANSDGYHCTRPGQYRQPRFRPASGLPHKNLLGMPWRTVFAMQNDGWILRNAIIWHKPNAAPFPTTDRLTCRYELLFLLVKQPHYYFNLDPIRQPYTGDRSLARRAHRSGNKLNTARGTWPQPCDTARGATPRGRNPGDLWSIPVTPQRRAPHPAAFPLDLPLRCIAAGCPPAGTVLDPFSGTGTTALAARQLGRTYIGIDLNLTYQHLADQQLARQRRVKADEDSSLRQEGI</sequence>
<keyword evidence="3 11" id="KW-0808">Transferase</keyword>
<evidence type="ECO:0000256" key="7">
    <source>
        <dbReference type="ARBA" id="ARBA00049120"/>
    </source>
</evidence>
<dbReference type="EMBL" id="CP031320">
    <property type="protein sequence ID" value="AXK36431.1"/>
    <property type="molecule type" value="Genomic_DNA"/>
</dbReference>
<dbReference type="SUPFAM" id="SSF53335">
    <property type="entry name" value="S-adenosyl-L-methionine-dependent methyltransferases"/>
    <property type="match status" value="1"/>
</dbReference>
<evidence type="ECO:0000256" key="6">
    <source>
        <dbReference type="ARBA" id="ARBA00023125"/>
    </source>
</evidence>